<reference evidence="13" key="3">
    <citation type="journal article" date="2022" name="bioRxiv">
        <title>A global pangenome for the wheat fungal pathogen Pyrenophora tritici-repentis and prediction of effector protein structural homology.</title>
        <authorList>
            <person name="Moolhuijzen P."/>
            <person name="See P.T."/>
            <person name="Shi G."/>
            <person name="Powell H.R."/>
            <person name="Cockram J."/>
            <person name="Jorgensen L.N."/>
            <person name="Benslimane H."/>
            <person name="Strelkov S.E."/>
            <person name="Turner J."/>
            <person name="Liu Z."/>
            <person name="Moffat C.S."/>
        </authorList>
    </citation>
    <scope>NUCLEOTIDE SEQUENCE</scope>
    <source>
        <strain evidence="13">86-124</strain>
    </source>
</reference>
<dbReference type="InterPro" id="IPR004467">
    <property type="entry name" value="Or_phspho_trans_dom"/>
</dbReference>
<keyword evidence="15" id="KW-1185">Reference proteome</keyword>
<dbReference type="PANTHER" id="PTHR46683">
    <property type="entry name" value="OROTATE PHOSPHORIBOSYLTRANSFERASE 1-RELATED"/>
    <property type="match status" value="1"/>
</dbReference>
<dbReference type="CDD" id="cd06223">
    <property type="entry name" value="PRTases_typeI"/>
    <property type="match status" value="1"/>
</dbReference>
<evidence type="ECO:0000313" key="12">
    <source>
        <dbReference type="EMBL" id="KAF7575480.1"/>
    </source>
</evidence>
<sequence length="233" mass="25457">MSLPEFKQNFLKDCVSAGALKFGTFTLKSKRISPYFFNAGLFHRADLLRSISSAYAHTLKTHGDSDPSFQWDILFGPAYKGIPLAAASVDKLADLDLAKYGQKSYSFNRKEAKNHGEGGNIVGASLKGKKIVIVDDVITAGTAIREAIDIIKREGGELVGIIVAFDRQEKTPTPNDDDGKPGPSAIGEVRKQYGIPVLAILTLDDVVEYLRSLGGEEDLKKLDEYRAKYKASD</sequence>
<dbReference type="InterPro" id="IPR000836">
    <property type="entry name" value="PRTase_dom"/>
</dbReference>
<dbReference type="InterPro" id="IPR029057">
    <property type="entry name" value="PRTase-like"/>
</dbReference>
<dbReference type="GO" id="GO:0005737">
    <property type="term" value="C:cytoplasm"/>
    <property type="evidence" value="ECO:0007669"/>
    <property type="project" value="TreeGrafter"/>
</dbReference>
<dbReference type="FunFam" id="3.40.50.2020:FF:000008">
    <property type="entry name" value="Orotate phosphoribosyltransferase"/>
    <property type="match status" value="1"/>
</dbReference>
<evidence type="ECO:0000313" key="15">
    <source>
        <dbReference type="Proteomes" id="UP000249757"/>
    </source>
</evidence>
<dbReference type="EMBL" id="NRDI02000007">
    <property type="protein sequence ID" value="KAI1514791.1"/>
    <property type="molecule type" value="Genomic_DNA"/>
</dbReference>
<evidence type="ECO:0000256" key="5">
    <source>
        <dbReference type="ARBA" id="ARBA00011971"/>
    </source>
</evidence>
<dbReference type="GO" id="GO:0044205">
    <property type="term" value="P:'de novo' UMP biosynthetic process"/>
    <property type="evidence" value="ECO:0007669"/>
    <property type="project" value="UniProtKB-UniPathway"/>
</dbReference>
<dbReference type="HAMAP" id="MF_01208">
    <property type="entry name" value="PyrE"/>
    <property type="match status" value="1"/>
</dbReference>
<comment type="catalytic activity">
    <reaction evidence="10">
        <text>orotidine 5'-phosphate + diphosphate = orotate + 5-phospho-alpha-D-ribose 1-diphosphate</text>
        <dbReference type="Rhea" id="RHEA:10380"/>
        <dbReference type="ChEBI" id="CHEBI:30839"/>
        <dbReference type="ChEBI" id="CHEBI:33019"/>
        <dbReference type="ChEBI" id="CHEBI:57538"/>
        <dbReference type="ChEBI" id="CHEBI:58017"/>
        <dbReference type="EC" id="2.4.2.10"/>
    </reaction>
</comment>
<keyword evidence="8 12" id="KW-0808">Transferase</keyword>
<dbReference type="PANTHER" id="PTHR46683:SF1">
    <property type="entry name" value="OROTATE PHOSPHORIBOSYLTRANSFERASE 1-RELATED"/>
    <property type="match status" value="1"/>
</dbReference>
<comment type="caution">
    <text evidence="12">The sequence shown here is derived from an EMBL/GenBank/DDBJ whole genome shotgun (WGS) entry which is preliminary data.</text>
</comment>
<evidence type="ECO:0000259" key="11">
    <source>
        <dbReference type="Pfam" id="PF00156"/>
    </source>
</evidence>
<dbReference type="SUPFAM" id="SSF53271">
    <property type="entry name" value="PRTase-like"/>
    <property type="match status" value="1"/>
</dbReference>
<dbReference type="EMBL" id="NQIK02000002">
    <property type="protein sequence ID" value="KAF7575480.1"/>
    <property type="molecule type" value="Genomic_DNA"/>
</dbReference>
<comment type="similarity">
    <text evidence="3">Belongs to the purine/pyrimidine phosphoribosyltransferase family. PyrE subfamily.</text>
</comment>
<dbReference type="Proteomes" id="UP000245464">
    <property type="component" value="Chromosome 2"/>
</dbReference>
<evidence type="ECO:0000256" key="1">
    <source>
        <dbReference type="ARBA" id="ARBA00003769"/>
    </source>
</evidence>
<dbReference type="NCBIfam" id="TIGR00336">
    <property type="entry name" value="pyrE"/>
    <property type="match status" value="1"/>
</dbReference>
<evidence type="ECO:0000256" key="7">
    <source>
        <dbReference type="ARBA" id="ARBA00022676"/>
    </source>
</evidence>
<dbReference type="GO" id="GO:0046132">
    <property type="term" value="P:pyrimidine ribonucleoside biosynthetic process"/>
    <property type="evidence" value="ECO:0007669"/>
    <property type="project" value="TreeGrafter"/>
</dbReference>
<reference evidence="13" key="2">
    <citation type="submission" date="2021-05" db="EMBL/GenBank/DDBJ databases">
        <authorList>
            <person name="Moolhuijzen P.M."/>
            <person name="Moffat C.S."/>
        </authorList>
    </citation>
    <scope>NUCLEOTIDE SEQUENCE</scope>
    <source>
        <strain evidence="13">86-124</strain>
    </source>
</reference>
<organism evidence="12 14">
    <name type="scientific">Pyrenophora tritici-repentis</name>
    <dbReference type="NCBI Taxonomy" id="45151"/>
    <lineage>
        <taxon>Eukaryota</taxon>
        <taxon>Fungi</taxon>
        <taxon>Dikarya</taxon>
        <taxon>Ascomycota</taxon>
        <taxon>Pezizomycotina</taxon>
        <taxon>Dothideomycetes</taxon>
        <taxon>Pleosporomycetidae</taxon>
        <taxon>Pleosporales</taxon>
        <taxon>Pleosporineae</taxon>
        <taxon>Pleosporaceae</taxon>
        <taxon>Pyrenophora</taxon>
    </lineage>
</organism>
<evidence type="ECO:0000256" key="2">
    <source>
        <dbReference type="ARBA" id="ARBA00004889"/>
    </source>
</evidence>
<dbReference type="InterPro" id="IPR023031">
    <property type="entry name" value="OPRT"/>
</dbReference>
<comment type="subunit">
    <text evidence="4">Homodimer.</text>
</comment>
<evidence type="ECO:0000256" key="3">
    <source>
        <dbReference type="ARBA" id="ARBA00006340"/>
    </source>
</evidence>
<protein>
    <recommendedName>
        <fullName evidence="6">Orotate phosphoribosyltransferase</fullName>
        <ecNumber evidence="5">2.4.2.10</ecNumber>
    </recommendedName>
</protein>
<dbReference type="Gene3D" id="3.40.50.2020">
    <property type="match status" value="1"/>
</dbReference>
<evidence type="ECO:0000313" key="13">
    <source>
        <dbReference type="EMBL" id="KAI1514791.1"/>
    </source>
</evidence>
<dbReference type="GO" id="GO:0004588">
    <property type="term" value="F:orotate phosphoribosyltransferase activity"/>
    <property type="evidence" value="ECO:0007669"/>
    <property type="project" value="UniProtKB-EC"/>
</dbReference>
<dbReference type="EC" id="2.4.2.10" evidence="5"/>
<reference evidence="15" key="4">
    <citation type="journal article" date="2022" name="Microb. Genom.">
        <title>A global pangenome for the wheat fungal pathogen Pyrenophora tritici-repentis and prediction of effector protein structural homology.</title>
        <authorList>
            <person name="Moolhuijzen P.M."/>
            <person name="See P.T."/>
            <person name="Shi G."/>
            <person name="Powell H.R."/>
            <person name="Cockram J."/>
            <person name="Jorgensen L.N."/>
            <person name="Benslimane H."/>
            <person name="Strelkov S.E."/>
            <person name="Turner J."/>
            <person name="Liu Z."/>
            <person name="Moffat C.S."/>
        </authorList>
    </citation>
    <scope>NUCLEOTIDE SEQUENCE [LARGE SCALE GENOMIC DNA]</scope>
</reference>
<dbReference type="OMA" id="SPFFMNA"/>
<evidence type="ECO:0000256" key="6">
    <source>
        <dbReference type="ARBA" id="ARBA00014769"/>
    </source>
</evidence>
<gene>
    <name evidence="13" type="ORF">Ptr86124_006114</name>
    <name evidence="12" type="ORF">PtrM4_071040</name>
</gene>
<comment type="function">
    <text evidence="1">Catalyzes the transfer of a ribosyl phosphate group from 5-phosphoribose 1-diphosphate to orotate, leading to the formation of orotidine monophosphate (OMP).</text>
</comment>
<dbReference type="AlphaFoldDB" id="A0A2W1HMI6"/>
<dbReference type="Pfam" id="PF00156">
    <property type="entry name" value="Pribosyltran"/>
    <property type="match status" value="1"/>
</dbReference>
<reference evidence="12 14" key="1">
    <citation type="journal article" date="2018" name="BMC Genomics">
        <title>Comparative genomics of the wheat fungal pathogen Pyrenophora tritici-repentis reveals chromosomal variations and genome plasticity.</title>
        <authorList>
            <person name="Moolhuijzen P."/>
            <person name="See P.T."/>
            <person name="Hane J.K."/>
            <person name="Shi G."/>
            <person name="Liu Z."/>
            <person name="Oliver R.P."/>
            <person name="Moffat C.S."/>
        </authorList>
    </citation>
    <scope>NUCLEOTIDE SEQUENCE [LARGE SCALE GENOMIC DNA]</scope>
    <source>
        <strain evidence="12">M4</strain>
    </source>
</reference>
<comment type="pathway">
    <text evidence="2">Pyrimidine metabolism; UMP biosynthesis via de novo pathway; UMP from orotate: step 1/2.</text>
</comment>
<keyword evidence="9" id="KW-0665">Pyrimidine biosynthesis</keyword>
<evidence type="ECO:0000313" key="14">
    <source>
        <dbReference type="Proteomes" id="UP000245464"/>
    </source>
</evidence>
<dbReference type="Proteomes" id="UP000249757">
    <property type="component" value="Unassembled WGS sequence"/>
</dbReference>
<keyword evidence="7 12" id="KW-0328">Glycosyltransferase</keyword>
<dbReference type="OrthoDB" id="5553476at2759"/>
<evidence type="ECO:0000256" key="8">
    <source>
        <dbReference type="ARBA" id="ARBA00022679"/>
    </source>
</evidence>
<dbReference type="GO" id="GO:0006207">
    <property type="term" value="P:'de novo' pyrimidine nucleobase biosynthetic process"/>
    <property type="evidence" value="ECO:0007669"/>
    <property type="project" value="TreeGrafter"/>
</dbReference>
<evidence type="ECO:0000256" key="4">
    <source>
        <dbReference type="ARBA" id="ARBA00011738"/>
    </source>
</evidence>
<feature type="domain" description="Phosphoribosyltransferase" evidence="11">
    <location>
        <begin position="68"/>
        <end position="176"/>
    </location>
</feature>
<name>A0A2W1HMI6_9PLEO</name>
<evidence type="ECO:0000256" key="10">
    <source>
        <dbReference type="ARBA" id="ARBA00049126"/>
    </source>
</evidence>
<dbReference type="UniPathway" id="UPA00070">
    <property type="reaction ID" value="UER00119"/>
</dbReference>
<accession>A0A2W1HMI6</accession>
<proteinExistence type="inferred from homology"/>
<evidence type="ECO:0000256" key="9">
    <source>
        <dbReference type="ARBA" id="ARBA00022975"/>
    </source>
</evidence>